<dbReference type="Gene3D" id="3.40.50.620">
    <property type="entry name" value="HUPs"/>
    <property type="match status" value="1"/>
</dbReference>
<feature type="binding site" evidence="8">
    <location>
        <position position="171"/>
    </location>
    <ligand>
        <name>ATP</name>
        <dbReference type="ChEBI" id="CHEBI:30616"/>
    </ligand>
</feature>
<dbReference type="GO" id="GO:0005739">
    <property type="term" value="C:mitochondrion"/>
    <property type="evidence" value="ECO:0007669"/>
    <property type="project" value="TreeGrafter"/>
</dbReference>
<feature type="binding site" evidence="8">
    <location>
        <position position="166"/>
    </location>
    <ligand>
        <name>ATP</name>
        <dbReference type="ChEBI" id="CHEBI:30616"/>
    </ligand>
</feature>
<dbReference type="OrthoDB" id="198857at2759"/>
<feature type="binding site" evidence="8">
    <location>
        <position position="62"/>
    </location>
    <ligand>
        <name>ATP</name>
        <dbReference type="ChEBI" id="CHEBI:30616"/>
    </ligand>
</feature>
<keyword evidence="11" id="KW-1185">Reference proteome</keyword>
<evidence type="ECO:0000256" key="5">
    <source>
        <dbReference type="ARBA" id="ARBA00022884"/>
    </source>
</evidence>
<keyword evidence="8" id="KW-0547">Nucleotide-binding</keyword>
<keyword evidence="4 7" id="KW-0819">tRNA processing</keyword>
<dbReference type="InterPro" id="IPR014729">
    <property type="entry name" value="Rossmann-like_a/b/a_fold"/>
</dbReference>
<dbReference type="GO" id="GO:0002144">
    <property type="term" value="C:cytosolic tRNA wobble base thiouridylase complex"/>
    <property type="evidence" value="ECO:0007669"/>
    <property type="project" value="TreeGrafter"/>
</dbReference>
<dbReference type="InterPro" id="IPR056369">
    <property type="entry name" value="CTU1-like_ATP-bd"/>
</dbReference>
<dbReference type="InterPro" id="IPR000541">
    <property type="entry name" value="Ncs6/Tuc1/Ctu1"/>
</dbReference>
<dbReference type="Pfam" id="PF01171">
    <property type="entry name" value="ATP_bind_3"/>
    <property type="match status" value="1"/>
</dbReference>
<evidence type="ECO:0000256" key="1">
    <source>
        <dbReference type="ARBA" id="ARBA00022490"/>
    </source>
</evidence>
<evidence type="ECO:0000259" key="9">
    <source>
        <dbReference type="Pfam" id="PF01171"/>
    </source>
</evidence>
<dbReference type="InterPro" id="IPR011063">
    <property type="entry name" value="TilS/TtcA_N"/>
</dbReference>
<keyword evidence="2 7" id="KW-0820">tRNA-binding</keyword>
<feature type="domain" description="tRNA(Ile)-lysidine/2-thiocytidine synthase N-terminal" evidence="9">
    <location>
        <begin position="53"/>
        <end position="237"/>
    </location>
</feature>
<evidence type="ECO:0000256" key="8">
    <source>
        <dbReference type="PIRSR" id="PIRSR004976-51"/>
    </source>
</evidence>
<keyword evidence="8" id="KW-0067">ATP-binding</keyword>
<dbReference type="GO" id="GO:0005524">
    <property type="term" value="F:ATP binding"/>
    <property type="evidence" value="ECO:0007669"/>
    <property type="project" value="UniProtKB-KW"/>
</dbReference>
<sequence>MKRLCSHCEKAFANILVGREDKYLCRCCFYEYFEDTVHQTIVEECLLQPGERVAIGASGGKDSTVLAYVLKILNERYCYNWDLWLLSVDEGIHGYRDDSLRTVEQNRDDYKLPLYIVSYNELYDWTMDQVVSQIGRKSNCTFCGVFRRQALDRGAEKIQANVLATGHNADDIAETVLLNLLRGDHARFSRSVMEENGSYRTTDESVFNKIRRVKPLKQVYEKEIVMYAYFKKLKYFATECIYAPFAYRGHAREYLKSLERMRPHSISDILYSLSCISLNKEESKTRVAQQCIRCGSISSQTICKACQFKTSLDRGQGVLAVKRSGMCSLSKQTTQCCSESAERVSQYEADSNDAASSS</sequence>
<comment type="function">
    <text evidence="6 7">Plays a central role in 2-thiolation of mcm(5)S(2)U at tRNA wobble positions of tRNA(Lys), tRNA(Glu) and tRNA(Gln). Directly binds tRNAs and probably acts by catalyzing adenylation of tRNAs, an intermediate required for 2-thiolation. It is unclear whether it acts as a sulfurtransferase that transfers sulfur from thiocarboxylated URM1 onto the uridine of tRNAs at wobble position.</text>
</comment>
<dbReference type="HAMAP" id="MF_03053">
    <property type="entry name" value="CTU1"/>
    <property type="match status" value="1"/>
</dbReference>
<dbReference type="GO" id="GO:0016779">
    <property type="term" value="F:nucleotidyltransferase activity"/>
    <property type="evidence" value="ECO:0007669"/>
    <property type="project" value="UniProtKB-UniRule"/>
</dbReference>
<organism evidence="10 11">
    <name type="scientific">Galdieria partita</name>
    <dbReference type="NCBI Taxonomy" id="83374"/>
    <lineage>
        <taxon>Eukaryota</taxon>
        <taxon>Rhodophyta</taxon>
        <taxon>Bangiophyceae</taxon>
        <taxon>Galdieriales</taxon>
        <taxon>Galdieriaceae</taxon>
        <taxon>Galdieria</taxon>
    </lineage>
</organism>
<comment type="subcellular location">
    <subcellularLocation>
        <location evidence="7">Cytoplasm</location>
    </subcellularLocation>
</comment>
<keyword evidence="5 7" id="KW-0694">RNA-binding</keyword>
<dbReference type="InterPro" id="IPR035107">
    <property type="entry name" value="tRNA_thiolation_TtcA_Ctu1"/>
</dbReference>
<reference evidence="10" key="2">
    <citation type="submission" date="2022-01" db="EMBL/GenBank/DDBJ databases">
        <authorList>
            <person name="Hirooka S."/>
            <person name="Miyagishima S.Y."/>
        </authorList>
    </citation>
    <scope>NUCLEOTIDE SEQUENCE</scope>
    <source>
        <strain evidence="10">NBRC 102759</strain>
    </source>
</reference>
<evidence type="ECO:0000313" key="10">
    <source>
        <dbReference type="EMBL" id="GJQ13427.1"/>
    </source>
</evidence>
<protein>
    <recommendedName>
        <fullName evidence="7">Cytoplasmic tRNA 2-thiolation protein 1</fullName>
        <ecNumber evidence="7">2.7.7.-</ecNumber>
    </recommendedName>
    <alternativeName>
        <fullName evidence="7">Cytoplasmic tRNA adenylyltransferase 1</fullName>
    </alternativeName>
</protein>
<evidence type="ECO:0000256" key="4">
    <source>
        <dbReference type="ARBA" id="ARBA00022694"/>
    </source>
</evidence>
<keyword evidence="1 7" id="KW-0963">Cytoplasm</keyword>
<reference evidence="10" key="1">
    <citation type="journal article" date="2022" name="Proc. Natl. Acad. Sci. U.S.A.">
        <title>Life cycle and functional genomics of the unicellular red alga Galdieria for elucidating algal and plant evolution and industrial use.</title>
        <authorList>
            <person name="Hirooka S."/>
            <person name="Itabashi T."/>
            <person name="Ichinose T.M."/>
            <person name="Onuma R."/>
            <person name="Fujiwara T."/>
            <person name="Yamashita S."/>
            <person name="Jong L.W."/>
            <person name="Tomita R."/>
            <person name="Iwane A.H."/>
            <person name="Miyagishima S.Y."/>
        </authorList>
    </citation>
    <scope>NUCLEOTIDE SEQUENCE</scope>
    <source>
        <strain evidence="10">NBRC 102759</strain>
    </source>
</reference>
<dbReference type="AlphaFoldDB" id="A0A9C7Q0S7"/>
<feature type="binding site" evidence="8">
    <location>
        <begin position="56"/>
        <end position="58"/>
    </location>
    <ligand>
        <name>ATP</name>
        <dbReference type="ChEBI" id="CHEBI:30616"/>
    </ligand>
</feature>
<comment type="caution">
    <text evidence="10">The sequence shown here is derived from an EMBL/GenBank/DDBJ whole genome shotgun (WGS) entry which is preliminary data.</text>
</comment>
<dbReference type="PANTHER" id="PTHR11807">
    <property type="entry name" value="ATPASES OF THE PP SUPERFAMILY-RELATED"/>
    <property type="match status" value="1"/>
</dbReference>
<accession>A0A9C7Q0S7</accession>
<dbReference type="GO" id="GO:0032447">
    <property type="term" value="P:protein urmylation"/>
    <property type="evidence" value="ECO:0007669"/>
    <property type="project" value="UniProtKB-UniRule"/>
</dbReference>
<comment type="similarity">
    <text evidence="7">Belongs to the TtcA family. CTU1/NCS6/ATPBD3 subfamily.</text>
</comment>
<evidence type="ECO:0000256" key="7">
    <source>
        <dbReference type="HAMAP-Rule" id="MF_03053"/>
    </source>
</evidence>
<evidence type="ECO:0000256" key="2">
    <source>
        <dbReference type="ARBA" id="ARBA00022555"/>
    </source>
</evidence>
<comment type="pathway">
    <text evidence="7">tRNA modification; 5-methoxycarbonylmethyl-2-thiouridine-tRNA biosynthesis.</text>
</comment>
<dbReference type="CDD" id="cd01713">
    <property type="entry name" value="CTU1-like"/>
    <property type="match status" value="1"/>
</dbReference>
<evidence type="ECO:0000256" key="6">
    <source>
        <dbReference type="ARBA" id="ARBA00060195"/>
    </source>
</evidence>
<dbReference type="PANTHER" id="PTHR11807:SF12">
    <property type="entry name" value="CYTOPLASMIC TRNA 2-THIOLATION PROTEIN 1"/>
    <property type="match status" value="1"/>
</dbReference>
<dbReference type="GO" id="GO:0002143">
    <property type="term" value="P:tRNA wobble position uridine thiolation"/>
    <property type="evidence" value="ECO:0007669"/>
    <property type="project" value="TreeGrafter"/>
</dbReference>
<feature type="binding site" evidence="8">
    <location>
        <position position="88"/>
    </location>
    <ligand>
        <name>ATP</name>
        <dbReference type="ChEBI" id="CHEBI:30616"/>
    </ligand>
</feature>
<dbReference type="EC" id="2.7.7.-" evidence="7"/>
<dbReference type="GO" id="GO:0000049">
    <property type="term" value="F:tRNA binding"/>
    <property type="evidence" value="ECO:0007669"/>
    <property type="project" value="UniProtKB-UniRule"/>
</dbReference>
<dbReference type="FunFam" id="3.40.50.620:FF:000132">
    <property type="entry name" value="Cytoplasmic tRNA 2-thiolation protein 1"/>
    <property type="match status" value="1"/>
</dbReference>
<dbReference type="EMBL" id="BQMJ01000043">
    <property type="protein sequence ID" value="GJQ13427.1"/>
    <property type="molecule type" value="Genomic_DNA"/>
</dbReference>
<dbReference type="PIRSF" id="PIRSF004976">
    <property type="entry name" value="ATPase_YdaO"/>
    <property type="match status" value="1"/>
</dbReference>
<keyword evidence="3 7" id="KW-0808">Transferase</keyword>
<dbReference type="SUPFAM" id="SSF52402">
    <property type="entry name" value="Adenine nucleotide alpha hydrolases-like"/>
    <property type="match status" value="1"/>
</dbReference>
<proteinExistence type="inferred from homology"/>
<evidence type="ECO:0000256" key="3">
    <source>
        <dbReference type="ARBA" id="ARBA00022679"/>
    </source>
</evidence>
<dbReference type="Proteomes" id="UP001061958">
    <property type="component" value="Unassembled WGS sequence"/>
</dbReference>
<name>A0A9C7Q0S7_9RHOD</name>
<gene>
    <name evidence="10" type="ORF">GpartN1_g5218.t1</name>
</gene>
<dbReference type="NCBIfam" id="TIGR00269">
    <property type="entry name" value="TIGR00269 family protein"/>
    <property type="match status" value="1"/>
</dbReference>
<evidence type="ECO:0000313" key="11">
    <source>
        <dbReference type="Proteomes" id="UP001061958"/>
    </source>
</evidence>